<protein>
    <submittedName>
        <fullName evidence="1">Uncharacterized protein</fullName>
    </submittedName>
</protein>
<evidence type="ECO:0000313" key="2">
    <source>
        <dbReference type="EMBL" id="QEV33879.1"/>
    </source>
</evidence>
<sequence>MTAQDPYPKLTAAEHAQVGWYVARMAKRCVAGEDVDRSDLERKVERILDGARKRAEKSQ</sequence>
<reference evidence="1 4" key="1">
    <citation type="journal article" date="2014" name="Int. J. Syst. Evol. Microbiol.">
        <title>Complete genome sequence of Corynebacterium casei LMG S-19264T (=DSM 44701T), isolated from a smear-ripened cheese.</title>
        <authorList>
            <consortium name="US DOE Joint Genome Institute (JGI-PGF)"/>
            <person name="Walter F."/>
            <person name="Albersmeier A."/>
            <person name="Kalinowski J."/>
            <person name="Ruckert C."/>
        </authorList>
    </citation>
    <scope>NUCLEOTIDE SEQUENCE [LARGE SCALE GENOMIC DNA]</scope>
    <source>
        <strain evidence="1 4">JCM 4205</strain>
    </source>
</reference>
<dbReference type="Pfam" id="PF19771">
    <property type="entry name" value="DUF6257"/>
    <property type="match status" value="1"/>
</dbReference>
<dbReference type="GeneID" id="95455714"/>
<proteinExistence type="predicted"/>
<dbReference type="Proteomes" id="UP000642014">
    <property type="component" value="Unassembled WGS sequence"/>
</dbReference>
<evidence type="ECO:0000313" key="1">
    <source>
        <dbReference type="EMBL" id="GGR33832.1"/>
    </source>
</evidence>
<gene>
    <name evidence="2" type="ORF">CP977_18280</name>
    <name evidence="1" type="ORF">GCM10010497_40830</name>
</gene>
<organism evidence="1 4">
    <name type="scientific">Streptomyces cinereoruber</name>
    <dbReference type="NCBI Taxonomy" id="67260"/>
    <lineage>
        <taxon>Bacteria</taxon>
        <taxon>Bacillati</taxon>
        <taxon>Actinomycetota</taxon>
        <taxon>Actinomycetes</taxon>
        <taxon>Kitasatosporales</taxon>
        <taxon>Streptomycetaceae</taxon>
        <taxon>Streptomyces</taxon>
    </lineage>
</organism>
<dbReference type="AlphaFoldDB" id="A0AAV4KQC9"/>
<reference evidence="1" key="3">
    <citation type="submission" date="2023-08" db="EMBL/GenBank/DDBJ databases">
        <authorList>
            <person name="Sun Q."/>
            <person name="Ohkuma M."/>
        </authorList>
    </citation>
    <scope>NUCLEOTIDE SEQUENCE</scope>
    <source>
        <strain evidence="1">JCM 4205</strain>
    </source>
</reference>
<dbReference type="EMBL" id="CP023693">
    <property type="protein sequence ID" value="QEV33879.1"/>
    <property type="molecule type" value="Genomic_DNA"/>
</dbReference>
<evidence type="ECO:0000313" key="4">
    <source>
        <dbReference type="Proteomes" id="UP000642014"/>
    </source>
</evidence>
<keyword evidence="3" id="KW-1185">Reference proteome</keyword>
<name>A0AAV4KQC9_9ACTN</name>
<reference evidence="2 3" key="2">
    <citation type="submission" date="2017-09" db="EMBL/GenBank/DDBJ databases">
        <authorList>
            <person name="Lee N."/>
            <person name="Cho B.-K."/>
        </authorList>
    </citation>
    <scope>NUCLEOTIDE SEQUENCE [LARGE SCALE GENOMIC DNA]</scope>
    <source>
        <strain evidence="2 3">ATCC 19740</strain>
    </source>
</reference>
<dbReference type="InterPro" id="IPR046224">
    <property type="entry name" value="DUF6257"/>
</dbReference>
<dbReference type="RefSeq" id="WP_152370491.1">
    <property type="nucleotide sequence ID" value="NZ_BMSJ01000007.1"/>
</dbReference>
<dbReference type="EMBL" id="BMSJ01000007">
    <property type="protein sequence ID" value="GGR33832.1"/>
    <property type="molecule type" value="Genomic_DNA"/>
</dbReference>
<dbReference type="Proteomes" id="UP000326029">
    <property type="component" value="Chromosome"/>
</dbReference>
<evidence type="ECO:0000313" key="3">
    <source>
        <dbReference type="Proteomes" id="UP000326029"/>
    </source>
</evidence>
<accession>A0AAV4KQC9</accession>